<feature type="signal peptide" evidence="2">
    <location>
        <begin position="1"/>
        <end position="20"/>
    </location>
</feature>
<reference evidence="4" key="1">
    <citation type="submission" date="2019-02" db="EMBL/GenBank/DDBJ databases">
        <title>Deep-cultivation of Planctomycetes and their phenomic and genomic characterization uncovers novel biology.</title>
        <authorList>
            <person name="Wiegand S."/>
            <person name="Jogler M."/>
            <person name="Boedeker C."/>
            <person name="Pinto D."/>
            <person name="Vollmers J."/>
            <person name="Rivas-Marin E."/>
            <person name="Kohn T."/>
            <person name="Peeters S.H."/>
            <person name="Heuer A."/>
            <person name="Rast P."/>
            <person name="Oberbeckmann S."/>
            <person name="Bunk B."/>
            <person name="Jeske O."/>
            <person name="Meyerdierks A."/>
            <person name="Storesund J.E."/>
            <person name="Kallscheuer N."/>
            <person name="Luecker S."/>
            <person name="Lage O.M."/>
            <person name="Pohl T."/>
            <person name="Merkel B.J."/>
            <person name="Hornburger P."/>
            <person name="Mueller R.-W."/>
            <person name="Bruemmer F."/>
            <person name="Labrenz M."/>
            <person name="Spormann A.M."/>
            <person name="Op den Camp H."/>
            <person name="Overmann J."/>
            <person name="Amann R."/>
            <person name="Jetten M.S.M."/>
            <person name="Mascher T."/>
            <person name="Medema M.H."/>
            <person name="Devos D.P."/>
            <person name="Kaster A.-K."/>
            <person name="Ovreas L."/>
            <person name="Rohde M."/>
            <person name="Galperin M.Y."/>
            <person name="Jogler C."/>
        </authorList>
    </citation>
    <scope>NUCLEOTIDE SEQUENCE [LARGE SCALE GENOMIC DNA]</scope>
    <source>
        <strain evidence="4">Pan97</strain>
    </source>
</reference>
<sequence length="184" mass="19590" precursor="true">MNRYLAIVGLGLLFFGSGCCATKCCTPTCCSSYGKTCSPEVKQIEVEHNCYADKCKDVCIPAVRFPWEDCCSPLRCGKVRSVKQLTKWEYKCPDCEVKWNVINNGCCGYGNGCGNGNGCGCGNNCGGACGVGCGDPACGYSMDYMPSQAPQPMPAVVTPETSPSEVPPMPPVVIEQTTFFAPAR</sequence>
<evidence type="ECO:0000313" key="4">
    <source>
        <dbReference type="Proteomes" id="UP000318626"/>
    </source>
</evidence>
<dbReference type="PROSITE" id="PS51257">
    <property type="entry name" value="PROKAR_LIPOPROTEIN"/>
    <property type="match status" value="1"/>
</dbReference>
<evidence type="ECO:0000313" key="3">
    <source>
        <dbReference type="EMBL" id="QDU76306.1"/>
    </source>
</evidence>
<name>A0A518CAP9_9BACT</name>
<accession>A0A518CAP9</accession>
<protein>
    <submittedName>
        <fullName evidence="3">Uncharacterized protein</fullName>
    </submittedName>
</protein>
<dbReference type="EMBL" id="CP036289">
    <property type="protein sequence ID" value="QDU76306.1"/>
    <property type="molecule type" value="Genomic_DNA"/>
</dbReference>
<dbReference type="AlphaFoldDB" id="A0A518CAP9"/>
<dbReference type="RefSeq" id="WP_144974328.1">
    <property type="nucleotide sequence ID" value="NZ_CP036289.1"/>
</dbReference>
<dbReference type="OrthoDB" id="289236at2"/>
<dbReference type="Proteomes" id="UP000318626">
    <property type="component" value="Chromosome"/>
</dbReference>
<gene>
    <name evidence="3" type="ORF">Pan97_33530</name>
</gene>
<keyword evidence="2" id="KW-0732">Signal</keyword>
<feature type="chain" id="PRO_5021961749" evidence="2">
    <location>
        <begin position="21"/>
        <end position="184"/>
    </location>
</feature>
<feature type="region of interest" description="Disordered" evidence="1">
    <location>
        <begin position="151"/>
        <end position="170"/>
    </location>
</feature>
<organism evidence="3 4">
    <name type="scientific">Bremerella volcania</name>
    <dbReference type="NCBI Taxonomy" id="2527984"/>
    <lineage>
        <taxon>Bacteria</taxon>
        <taxon>Pseudomonadati</taxon>
        <taxon>Planctomycetota</taxon>
        <taxon>Planctomycetia</taxon>
        <taxon>Pirellulales</taxon>
        <taxon>Pirellulaceae</taxon>
        <taxon>Bremerella</taxon>
    </lineage>
</organism>
<evidence type="ECO:0000256" key="1">
    <source>
        <dbReference type="SAM" id="MobiDB-lite"/>
    </source>
</evidence>
<evidence type="ECO:0000256" key="2">
    <source>
        <dbReference type="SAM" id="SignalP"/>
    </source>
</evidence>
<keyword evidence="4" id="KW-1185">Reference proteome</keyword>
<dbReference type="KEGG" id="bvo:Pan97_33530"/>
<proteinExistence type="predicted"/>